<evidence type="ECO:0000313" key="3">
    <source>
        <dbReference type="Proteomes" id="UP001199355"/>
    </source>
</evidence>
<organism evidence="2 3">
    <name type="scientific">Gallintestinimicrobium propionicum</name>
    <dbReference type="NCBI Taxonomy" id="2981770"/>
    <lineage>
        <taxon>Bacteria</taxon>
        <taxon>Bacillati</taxon>
        <taxon>Bacillota</taxon>
        <taxon>Clostridia</taxon>
        <taxon>Lachnospirales</taxon>
        <taxon>Lachnospiraceae</taxon>
        <taxon>Gallintestinimicrobium</taxon>
    </lineage>
</organism>
<dbReference type="AlphaFoldDB" id="A0AAE3AWF4"/>
<dbReference type="InterPro" id="IPR014194">
    <property type="entry name" value="Spore_III_AE"/>
</dbReference>
<keyword evidence="1" id="KW-0812">Transmembrane</keyword>
<feature type="transmembrane region" description="Helical" evidence="1">
    <location>
        <begin position="106"/>
        <end position="126"/>
    </location>
</feature>
<reference evidence="2 3" key="1">
    <citation type="submission" date="2021-10" db="EMBL/GenBank/DDBJ databases">
        <title>Anaerobic single-cell dispensing facilitates the cultivation of human gut bacteria.</title>
        <authorList>
            <person name="Afrizal A."/>
        </authorList>
    </citation>
    <scope>NUCLEOTIDE SEQUENCE [LARGE SCALE GENOMIC DNA]</scope>
    <source>
        <strain evidence="2 3">CLA-AA-H244</strain>
    </source>
</reference>
<gene>
    <name evidence="2" type="ORF">LKD45_06425</name>
</gene>
<accession>A0AAE3AWF4</accession>
<protein>
    <submittedName>
        <fullName evidence="2">Stage III sporulation protein AE</fullName>
    </submittedName>
</protein>
<keyword evidence="1" id="KW-1133">Transmembrane helix</keyword>
<dbReference type="Pfam" id="PF09546">
    <property type="entry name" value="Spore_III_AE"/>
    <property type="match status" value="1"/>
</dbReference>
<feature type="transmembrane region" description="Helical" evidence="1">
    <location>
        <begin position="138"/>
        <end position="161"/>
    </location>
</feature>
<keyword evidence="3" id="KW-1185">Reference proteome</keyword>
<comment type="caution">
    <text evidence="2">The sequence shown here is derived from an EMBL/GenBank/DDBJ whole genome shotgun (WGS) entry which is preliminary data.</text>
</comment>
<dbReference type="EMBL" id="JAJEQF010000012">
    <property type="protein sequence ID" value="MCC2167332.1"/>
    <property type="molecule type" value="Genomic_DNA"/>
</dbReference>
<feature type="transmembrane region" description="Helical" evidence="1">
    <location>
        <begin position="73"/>
        <end position="94"/>
    </location>
</feature>
<sequence length="357" mass="38065">MEPGNTEHYLEQLNLTELMEQLNRCFSSAFLADFSLEQLFSDILSGNGKEALQLLGRQIAGSVGQEFSGMRQILSVLLLLGILSVLVSCLMGSFENQQVAQIAHDMFFLLVLTVLLKVFSAVYRITSSTLETLKQFSHLTLPALCLSLGPAAGSVTAAGYYELALGLIFLIERFLSGFCLLLLPLWMLLVVLSGVWEEGRLSAMMELVEKSLSWILKFCLGTVTGLGVLQSMVAPALDAWKRTAAQKAIAAIPGLGDLAEGTAQVLLGSAVLVKNSLGMFVGILLAVLLVVPLLKIAAYGVVLKLAGAFVGLVADKRLTACMTKTADVVFSSLKLAGTGAACFWILAAIVSCLAGRL</sequence>
<evidence type="ECO:0000313" key="2">
    <source>
        <dbReference type="EMBL" id="MCC2167332.1"/>
    </source>
</evidence>
<evidence type="ECO:0000256" key="1">
    <source>
        <dbReference type="SAM" id="Phobius"/>
    </source>
</evidence>
<name>A0AAE3AWF4_9FIRM</name>
<feature type="transmembrane region" description="Helical" evidence="1">
    <location>
        <begin position="215"/>
        <end position="237"/>
    </location>
</feature>
<dbReference type="RefSeq" id="WP_308728051.1">
    <property type="nucleotide sequence ID" value="NZ_JAJEQF010000012.1"/>
</dbReference>
<feature type="transmembrane region" description="Helical" evidence="1">
    <location>
        <begin position="173"/>
        <end position="195"/>
    </location>
</feature>
<dbReference type="Proteomes" id="UP001199355">
    <property type="component" value="Unassembled WGS sequence"/>
</dbReference>
<keyword evidence="1" id="KW-0472">Membrane</keyword>
<proteinExistence type="predicted"/>
<feature type="transmembrane region" description="Helical" evidence="1">
    <location>
        <begin position="335"/>
        <end position="356"/>
    </location>
</feature>